<protein>
    <submittedName>
        <fullName evidence="2">SAM-dependent methyltransferase</fullName>
    </submittedName>
</protein>
<keyword evidence="2" id="KW-0489">Methyltransferase</keyword>
<dbReference type="InterPro" id="IPR050508">
    <property type="entry name" value="Methyltransf_Superfamily"/>
</dbReference>
<reference evidence="2 3" key="1">
    <citation type="submission" date="2014-08" db="EMBL/GenBank/DDBJ databases">
        <title>Clostridium innocuum, an unnegligible vancomycin-resistant pathogen causing extra-intestinal infections.</title>
        <authorList>
            <person name="Feng Y."/>
            <person name="Chiu C.-H."/>
        </authorList>
    </citation>
    <scope>NUCLEOTIDE SEQUENCE [LARGE SCALE GENOMIC DNA]</scope>
    <source>
        <strain evidence="2 3">AN88</strain>
    </source>
</reference>
<sequence length="221" mass="25279">MLSKRFCFRKAQPMTSGILYPCRIVSQFRRPTGFGGRCATRVMNIMNRAQYHRVLKELPLQGCILDIGFGNGNMLKRVLKKGCRSVYGTEISESCMTAVEWKLLPSLQQGYLKLAMGSAESLPFADACMDTVYSINTIYFWESLDKGLCEIARILKPQGTLLLAFYDKRFMSRLPLREYGFQLYDPKDVKAALRHNGYTSIEVHEVKKEKSYCIRAKRGNV</sequence>
<dbReference type="Proteomes" id="UP000030008">
    <property type="component" value="Unassembled WGS sequence"/>
</dbReference>
<dbReference type="AlphaFoldDB" id="A0A099I2K4"/>
<dbReference type="SUPFAM" id="SSF53335">
    <property type="entry name" value="S-adenosyl-L-methionine-dependent methyltransferases"/>
    <property type="match status" value="1"/>
</dbReference>
<comment type="caution">
    <text evidence="2">The sequence shown here is derived from an EMBL/GenBank/DDBJ whole genome shotgun (WGS) entry which is preliminary data.</text>
</comment>
<dbReference type="Gene3D" id="3.40.50.150">
    <property type="entry name" value="Vaccinia Virus protein VP39"/>
    <property type="match status" value="1"/>
</dbReference>
<dbReference type="PANTHER" id="PTHR42912">
    <property type="entry name" value="METHYLTRANSFERASE"/>
    <property type="match status" value="1"/>
</dbReference>
<dbReference type="EMBL" id="JQIF01000078">
    <property type="protein sequence ID" value="KGJ52204.1"/>
    <property type="molecule type" value="Genomic_DNA"/>
</dbReference>
<keyword evidence="2" id="KW-0808">Transferase</keyword>
<organism evidence="2 3">
    <name type="scientific">Clostridium innocuum</name>
    <dbReference type="NCBI Taxonomy" id="1522"/>
    <lineage>
        <taxon>Bacteria</taxon>
        <taxon>Bacillati</taxon>
        <taxon>Bacillota</taxon>
        <taxon>Clostridia</taxon>
        <taxon>Eubacteriales</taxon>
        <taxon>Clostridiaceae</taxon>
        <taxon>Clostridium</taxon>
    </lineage>
</organism>
<evidence type="ECO:0000313" key="2">
    <source>
        <dbReference type="EMBL" id="KGJ52204.1"/>
    </source>
</evidence>
<name>A0A099I2K4_CLOIN</name>
<evidence type="ECO:0000313" key="3">
    <source>
        <dbReference type="Proteomes" id="UP000030008"/>
    </source>
</evidence>
<evidence type="ECO:0000259" key="1">
    <source>
        <dbReference type="Pfam" id="PF08241"/>
    </source>
</evidence>
<dbReference type="GO" id="GO:0008757">
    <property type="term" value="F:S-adenosylmethionine-dependent methyltransferase activity"/>
    <property type="evidence" value="ECO:0007669"/>
    <property type="project" value="InterPro"/>
</dbReference>
<feature type="domain" description="Methyltransferase type 11" evidence="1">
    <location>
        <begin position="65"/>
        <end position="162"/>
    </location>
</feature>
<gene>
    <name evidence="2" type="ORF">CIAN88_16275</name>
</gene>
<proteinExistence type="predicted"/>
<accession>A0A099I2K4</accession>
<dbReference type="Pfam" id="PF08241">
    <property type="entry name" value="Methyltransf_11"/>
    <property type="match status" value="1"/>
</dbReference>
<dbReference type="InterPro" id="IPR029063">
    <property type="entry name" value="SAM-dependent_MTases_sf"/>
</dbReference>
<dbReference type="GO" id="GO:0032259">
    <property type="term" value="P:methylation"/>
    <property type="evidence" value="ECO:0007669"/>
    <property type="project" value="UniProtKB-KW"/>
</dbReference>
<dbReference type="CDD" id="cd02440">
    <property type="entry name" value="AdoMet_MTases"/>
    <property type="match status" value="1"/>
</dbReference>
<dbReference type="InterPro" id="IPR013216">
    <property type="entry name" value="Methyltransf_11"/>
</dbReference>
<dbReference type="PANTHER" id="PTHR42912:SF80">
    <property type="entry name" value="METHYLTRANSFERASE DOMAIN-CONTAINING PROTEIN"/>
    <property type="match status" value="1"/>
</dbReference>